<dbReference type="InParanoid" id="A0A0C2WK40"/>
<reference evidence="1 2" key="1">
    <citation type="submission" date="2014-04" db="EMBL/GenBank/DDBJ databases">
        <title>Evolutionary Origins and Diversification of the Mycorrhizal Mutualists.</title>
        <authorList>
            <consortium name="DOE Joint Genome Institute"/>
            <consortium name="Mycorrhizal Genomics Consortium"/>
            <person name="Kohler A."/>
            <person name="Kuo A."/>
            <person name="Nagy L.G."/>
            <person name="Floudas D."/>
            <person name="Copeland A."/>
            <person name="Barry K.W."/>
            <person name="Cichocki N."/>
            <person name="Veneault-Fourrey C."/>
            <person name="LaButti K."/>
            <person name="Lindquist E.A."/>
            <person name="Lipzen A."/>
            <person name="Lundell T."/>
            <person name="Morin E."/>
            <person name="Murat C."/>
            <person name="Riley R."/>
            <person name="Ohm R."/>
            <person name="Sun H."/>
            <person name="Tunlid A."/>
            <person name="Henrissat B."/>
            <person name="Grigoriev I.V."/>
            <person name="Hibbett D.S."/>
            <person name="Martin F."/>
        </authorList>
    </citation>
    <scope>NUCLEOTIDE SEQUENCE [LARGE SCALE GENOMIC DNA]</scope>
    <source>
        <strain evidence="1 2">Koide BX008</strain>
    </source>
</reference>
<keyword evidence="2" id="KW-1185">Reference proteome</keyword>
<sequence>MSPVLPAQSVNPQAWTILALIVTPVIPALQTSAPSSPPPQQFILPHTPSSHITESPAVSTTGYPSSLIVISDPYALTASPGGEIVEEAEKDEAPNRIPQFDA</sequence>
<protein>
    <submittedName>
        <fullName evidence="1">Uncharacterized protein</fullName>
    </submittedName>
</protein>
<gene>
    <name evidence="1" type="ORF">M378DRAFT_13143</name>
</gene>
<evidence type="ECO:0000313" key="2">
    <source>
        <dbReference type="Proteomes" id="UP000054549"/>
    </source>
</evidence>
<dbReference type="EMBL" id="KN818277">
    <property type="protein sequence ID" value="KIL61932.1"/>
    <property type="molecule type" value="Genomic_DNA"/>
</dbReference>
<proteinExistence type="predicted"/>
<dbReference type="AlphaFoldDB" id="A0A0C2WK40"/>
<accession>A0A0C2WK40</accession>
<evidence type="ECO:0000313" key="1">
    <source>
        <dbReference type="EMBL" id="KIL61932.1"/>
    </source>
</evidence>
<name>A0A0C2WK40_AMAMK</name>
<dbReference type="HOGENOM" id="CLU_2276781_0_0_1"/>
<organism evidence="1 2">
    <name type="scientific">Amanita muscaria (strain Koide BX008)</name>
    <dbReference type="NCBI Taxonomy" id="946122"/>
    <lineage>
        <taxon>Eukaryota</taxon>
        <taxon>Fungi</taxon>
        <taxon>Dikarya</taxon>
        <taxon>Basidiomycota</taxon>
        <taxon>Agaricomycotina</taxon>
        <taxon>Agaricomycetes</taxon>
        <taxon>Agaricomycetidae</taxon>
        <taxon>Agaricales</taxon>
        <taxon>Pluteineae</taxon>
        <taxon>Amanitaceae</taxon>
        <taxon>Amanita</taxon>
    </lineage>
</organism>
<dbReference type="Proteomes" id="UP000054549">
    <property type="component" value="Unassembled WGS sequence"/>
</dbReference>